<dbReference type="InterPro" id="IPR045024">
    <property type="entry name" value="NDH-2"/>
</dbReference>
<accession>A0ABS0E6L5</accession>
<comment type="caution">
    <text evidence="7">The sequence shown here is derived from an EMBL/GenBank/DDBJ whole genome shotgun (WGS) entry which is preliminary data.</text>
</comment>
<keyword evidence="8" id="KW-1185">Reference proteome</keyword>
<keyword evidence="2" id="KW-0285">Flavoprotein</keyword>
<dbReference type="PRINTS" id="PR00411">
    <property type="entry name" value="PNDRDTASEI"/>
</dbReference>
<dbReference type="PRINTS" id="PR00368">
    <property type="entry name" value="FADPNR"/>
</dbReference>
<dbReference type="SUPFAM" id="SSF51905">
    <property type="entry name" value="FAD/NAD(P)-binding domain"/>
    <property type="match status" value="1"/>
</dbReference>
<evidence type="ECO:0000256" key="1">
    <source>
        <dbReference type="ARBA" id="ARBA00005272"/>
    </source>
</evidence>
<evidence type="ECO:0000256" key="3">
    <source>
        <dbReference type="ARBA" id="ARBA00022827"/>
    </source>
</evidence>
<keyword evidence="4" id="KW-0560">Oxidoreductase</keyword>
<comment type="similarity">
    <text evidence="1">Belongs to the NADH dehydrogenase family.</text>
</comment>
<dbReference type="PANTHER" id="PTHR43706">
    <property type="entry name" value="NADH DEHYDROGENASE"/>
    <property type="match status" value="1"/>
</dbReference>
<feature type="domain" description="FAD/NAD(P)-binding" evidence="6">
    <location>
        <begin position="4"/>
        <end position="314"/>
    </location>
</feature>
<dbReference type="RefSeq" id="WP_195814823.1">
    <property type="nucleotide sequence ID" value="NZ_JADOBI010000006.1"/>
</dbReference>
<dbReference type="PANTHER" id="PTHR43706:SF45">
    <property type="entry name" value="NADH DEHYDROGENASE-LIKE PROTEIN RV1812C"/>
    <property type="match status" value="1"/>
</dbReference>
<keyword evidence="5" id="KW-0520">NAD</keyword>
<dbReference type="Gene3D" id="3.50.50.100">
    <property type="match status" value="1"/>
</dbReference>
<evidence type="ECO:0000256" key="2">
    <source>
        <dbReference type="ARBA" id="ARBA00022630"/>
    </source>
</evidence>
<proteinExistence type="inferred from homology"/>
<organism evidence="7 8">
    <name type="scientific">Rahnella laticis</name>
    <dbReference type="NCBI Taxonomy" id="2787622"/>
    <lineage>
        <taxon>Bacteria</taxon>
        <taxon>Pseudomonadati</taxon>
        <taxon>Pseudomonadota</taxon>
        <taxon>Gammaproteobacteria</taxon>
        <taxon>Enterobacterales</taxon>
        <taxon>Yersiniaceae</taxon>
        <taxon>Rahnella</taxon>
    </lineage>
</organism>
<name>A0ABS0E6L5_9GAMM</name>
<evidence type="ECO:0000313" key="8">
    <source>
        <dbReference type="Proteomes" id="UP000636811"/>
    </source>
</evidence>
<evidence type="ECO:0000313" key="7">
    <source>
        <dbReference type="EMBL" id="MBF7980743.1"/>
    </source>
</evidence>
<dbReference type="Pfam" id="PF07992">
    <property type="entry name" value="Pyr_redox_2"/>
    <property type="match status" value="1"/>
</dbReference>
<dbReference type="InterPro" id="IPR023753">
    <property type="entry name" value="FAD/NAD-binding_dom"/>
</dbReference>
<protein>
    <submittedName>
        <fullName evidence="7">NAD(P)/FAD-dependent oxidoreductase</fullName>
    </submittedName>
</protein>
<sequence length="400" mass="43257">MKKQILILGSGFAGMWAAISAARLAHMNDRDDIVITVLAPQPELRVRPRFYENHVASLVSPLMPLFTATGVNFIAGSVERIDTNEKIVWYKDAQGGTVFASYDRLVLATGSNAKRAPVPGVEKHTFDIDQLESAQVFEKHLSSLVNQAPTPARNTVVVCGGGFTGIELATELPARLRELFGPGIQTKVVVVERGAVIGGRYSEALRGVIEQASEALDIEWRLNAEITAIDENGVTLKDGSHIASSTVVWTAGVQANALTEQFVAERDNQGRLYVDENLQIRGVPGVYATGDVANAASDDVGNTALMTCQHAIQLGKFAGNNVAASVLDLPPIPYRQVNYVTCLDLGSWGAVYTEGWDQKVQSVREEAKKIKIAITNELIYPPKAEREIAFSAADPLAKFV</sequence>
<keyword evidence="3" id="KW-0274">FAD</keyword>
<reference evidence="7 8" key="1">
    <citation type="submission" date="2020-11" db="EMBL/GenBank/DDBJ databases">
        <title>Taxonomic investigation of Rahnella strains.</title>
        <authorList>
            <person name="Lee S.D."/>
        </authorList>
    </citation>
    <scope>NUCLEOTIDE SEQUENCE [LARGE SCALE GENOMIC DNA]</scope>
    <source>
        <strain evidence="7 8">SAP-17</strain>
    </source>
</reference>
<dbReference type="EMBL" id="JADOBI010000006">
    <property type="protein sequence ID" value="MBF7980743.1"/>
    <property type="molecule type" value="Genomic_DNA"/>
</dbReference>
<evidence type="ECO:0000256" key="5">
    <source>
        <dbReference type="ARBA" id="ARBA00023027"/>
    </source>
</evidence>
<evidence type="ECO:0000256" key="4">
    <source>
        <dbReference type="ARBA" id="ARBA00023002"/>
    </source>
</evidence>
<gene>
    <name evidence="7" type="ORF">IV433_15105</name>
</gene>
<dbReference type="InterPro" id="IPR036188">
    <property type="entry name" value="FAD/NAD-bd_sf"/>
</dbReference>
<dbReference type="Proteomes" id="UP000636811">
    <property type="component" value="Unassembled WGS sequence"/>
</dbReference>
<evidence type="ECO:0000259" key="6">
    <source>
        <dbReference type="Pfam" id="PF07992"/>
    </source>
</evidence>